<proteinExistence type="predicted"/>
<dbReference type="Proteomes" id="UP000003874">
    <property type="component" value="Unassembled WGS sequence"/>
</dbReference>
<protein>
    <submittedName>
        <fullName evidence="1">Uncharacterized protein</fullName>
    </submittedName>
</protein>
<reference evidence="1 2" key="1">
    <citation type="submission" date="2010-12" db="EMBL/GenBank/DDBJ databases">
        <authorList>
            <person name="Muzny D."/>
            <person name="Qin X."/>
            <person name="Deng J."/>
            <person name="Jiang H."/>
            <person name="Liu Y."/>
            <person name="Qu J."/>
            <person name="Song X.-Z."/>
            <person name="Zhang L."/>
            <person name="Thornton R."/>
            <person name="Coyle M."/>
            <person name="Francisco L."/>
            <person name="Jackson L."/>
            <person name="Javaid M."/>
            <person name="Korchina V."/>
            <person name="Kovar C."/>
            <person name="Mata R."/>
            <person name="Mathew T."/>
            <person name="Ngo R."/>
            <person name="Nguyen L."/>
            <person name="Nguyen N."/>
            <person name="Okwuonu G."/>
            <person name="Ongeri F."/>
            <person name="Pham C."/>
            <person name="Simmons D."/>
            <person name="Wilczek-Boney K."/>
            <person name="Hale W."/>
            <person name="Jakkamsetti A."/>
            <person name="Pham P."/>
            <person name="Ruth R."/>
            <person name="San Lucas F."/>
            <person name="Warren J."/>
            <person name="Zhang J."/>
            <person name="Zhao Z."/>
            <person name="Zhou C."/>
            <person name="Zhu D."/>
            <person name="Lee S."/>
            <person name="Bess C."/>
            <person name="Blankenburg K."/>
            <person name="Forbes L."/>
            <person name="Fu Q."/>
            <person name="Gubbala S."/>
            <person name="Hirani K."/>
            <person name="Jayaseelan J.C."/>
            <person name="Lara F."/>
            <person name="Munidasa M."/>
            <person name="Palculict T."/>
            <person name="Patil S."/>
            <person name="Pu L.-L."/>
            <person name="Saada N."/>
            <person name="Tang L."/>
            <person name="Weissenberger G."/>
            <person name="Zhu Y."/>
            <person name="Hemphill L."/>
            <person name="Shang Y."/>
            <person name="Youmans B."/>
            <person name="Ayvaz T."/>
            <person name="Ross M."/>
            <person name="Santibanez J."/>
            <person name="Aqrawi P."/>
            <person name="Gross S."/>
            <person name="Joshi V."/>
            <person name="Fowler G."/>
            <person name="Nazareth L."/>
            <person name="Reid J."/>
            <person name="Worley K."/>
            <person name="Petrosino J."/>
            <person name="Highlander S."/>
            <person name="Gibbs R."/>
        </authorList>
    </citation>
    <scope>NUCLEOTIDE SEQUENCE [LARGE SCALE GENOMIC DNA]</scope>
    <source>
        <strain evidence="1 2">DSM 15606</strain>
    </source>
</reference>
<dbReference type="AlphaFoldDB" id="E6MTD9"/>
<gene>
    <name evidence="1" type="ORF">HMPREF9420_2757</name>
</gene>
<dbReference type="HOGENOM" id="CLU_3294500_0_0_10"/>
<name>E6MTD9_9BACT</name>
<comment type="caution">
    <text evidence="1">The sequence shown here is derived from an EMBL/GenBank/DDBJ whole genome shotgun (WGS) entry which is preliminary data.</text>
</comment>
<sequence length="40" mass="4492">MISCWSKSKEIKKCSAILIKKFFGGVSTIIVFDNLKAWGN</sequence>
<accession>E6MTD9</accession>
<evidence type="ECO:0000313" key="1">
    <source>
        <dbReference type="EMBL" id="EFV03105.1"/>
    </source>
</evidence>
<organism evidence="1 2">
    <name type="scientific">Segatella salivae DSM 15606</name>
    <dbReference type="NCBI Taxonomy" id="888832"/>
    <lineage>
        <taxon>Bacteria</taxon>
        <taxon>Pseudomonadati</taxon>
        <taxon>Bacteroidota</taxon>
        <taxon>Bacteroidia</taxon>
        <taxon>Bacteroidales</taxon>
        <taxon>Prevotellaceae</taxon>
        <taxon>Segatella</taxon>
    </lineage>
</organism>
<keyword evidence="2" id="KW-1185">Reference proteome</keyword>
<evidence type="ECO:0000313" key="2">
    <source>
        <dbReference type="Proteomes" id="UP000003874"/>
    </source>
</evidence>
<dbReference type="EMBL" id="AEQO01000207">
    <property type="protein sequence ID" value="EFV03105.1"/>
    <property type="molecule type" value="Genomic_DNA"/>
</dbReference>